<dbReference type="GO" id="GO:0019878">
    <property type="term" value="P:lysine biosynthetic process via aminoadipic acid"/>
    <property type="evidence" value="ECO:0007669"/>
    <property type="project" value="TreeGrafter"/>
</dbReference>
<dbReference type="InterPro" id="IPR008278">
    <property type="entry name" value="4-PPantetheinyl_Trfase_dom"/>
</dbReference>
<dbReference type="PANTHER" id="PTHR12215">
    <property type="entry name" value="PHOSPHOPANTETHEINE TRANSFERASE"/>
    <property type="match status" value="1"/>
</dbReference>
<feature type="non-terminal residue" evidence="5">
    <location>
        <position position="322"/>
    </location>
</feature>
<evidence type="ECO:0000259" key="4">
    <source>
        <dbReference type="Pfam" id="PF22624"/>
    </source>
</evidence>
<proteinExistence type="predicted"/>
<dbReference type="Pfam" id="PF01648">
    <property type="entry name" value="ACPS"/>
    <property type="match status" value="1"/>
</dbReference>
<dbReference type="Proteomes" id="UP000886520">
    <property type="component" value="Chromosome 16"/>
</dbReference>
<dbReference type="OrthoDB" id="26719at2759"/>
<dbReference type="SUPFAM" id="SSF56214">
    <property type="entry name" value="4'-phosphopantetheinyl transferase"/>
    <property type="match status" value="2"/>
</dbReference>
<dbReference type="InterPro" id="IPR037143">
    <property type="entry name" value="4-PPantetheinyl_Trfase_dom_sf"/>
</dbReference>
<evidence type="ECO:0000313" key="6">
    <source>
        <dbReference type="Proteomes" id="UP000886520"/>
    </source>
</evidence>
<accession>A0A9D4ZAU3</accession>
<gene>
    <name evidence="5" type="ORF">GOP47_0016544</name>
</gene>
<reference evidence="5" key="1">
    <citation type="submission" date="2021-01" db="EMBL/GenBank/DDBJ databases">
        <title>Adiantum capillus-veneris genome.</title>
        <authorList>
            <person name="Fang Y."/>
            <person name="Liao Q."/>
        </authorList>
    </citation>
    <scope>NUCLEOTIDE SEQUENCE</scope>
    <source>
        <strain evidence="5">H3</strain>
        <tissue evidence="5">Leaf</tissue>
    </source>
</reference>
<sequence>SAFSYARLAANLTMHSKPKSQFLRQVCCCSTSFLEPPTSREVHVWCLFPDEVHQMSPLCSYESILSCEERSILKQAKNKKVQKEYLLTRILVRILIAKYTGGVVDATALRFERGKLGKPMILWPSPSNIGKLWSPPKITFNVSHTRSLIVCAITGASQVGIDVEEKDRVTRTDLIRFGRRKFSEMEVAQLEQLNELEARKQHFLHLWTLKESYGKAVGNGIVGTTLRDAAFAFDDFSSTLKFKEYLTGVQAHEQVFTIEANIQNDANLWKFVLLQLSNSHNVPLCVHKDVSVGDPFHLQIMKTIPLMKDEPFFEAVALGMSI</sequence>
<feature type="domain" description="4'-phosphopantetheinyl transferase N-terminal" evidence="4">
    <location>
        <begin position="63"/>
        <end position="152"/>
    </location>
</feature>
<evidence type="ECO:0000313" key="5">
    <source>
        <dbReference type="EMBL" id="KAI5068199.1"/>
    </source>
</evidence>
<dbReference type="AlphaFoldDB" id="A0A9D4ZAU3"/>
<dbReference type="GO" id="GO:0008897">
    <property type="term" value="F:holo-[acyl-carrier-protein] synthase activity"/>
    <property type="evidence" value="ECO:0007669"/>
    <property type="project" value="UniProtKB-EC"/>
</dbReference>
<dbReference type="InterPro" id="IPR055066">
    <property type="entry name" value="AASDHPPT_N"/>
</dbReference>
<keyword evidence="6" id="KW-1185">Reference proteome</keyword>
<dbReference type="GO" id="GO:0005829">
    <property type="term" value="C:cytosol"/>
    <property type="evidence" value="ECO:0007669"/>
    <property type="project" value="TreeGrafter"/>
</dbReference>
<name>A0A9D4ZAU3_ADICA</name>
<dbReference type="EMBL" id="JABFUD020000016">
    <property type="protein sequence ID" value="KAI5068199.1"/>
    <property type="molecule type" value="Genomic_DNA"/>
</dbReference>
<dbReference type="Gene3D" id="3.90.470.20">
    <property type="entry name" value="4'-phosphopantetheinyl transferase domain"/>
    <property type="match status" value="2"/>
</dbReference>
<dbReference type="EC" id="2.7.8.7" evidence="1"/>
<evidence type="ECO:0000256" key="1">
    <source>
        <dbReference type="ARBA" id="ARBA00013172"/>
    </source>
</evidence>
<dbReference type="PANTHER" id="PTHR12215:SF15">
    <property type="entry name" value="4'-PHOSPHOPANTETHEINYL TRANSFERASE SUPERFAMILY-RELATED"/>
    <property type="match status" value="1"/>
</dbReference>
<dbReference type="GO" id="GO:0000287">
    <property type="term" value="F:magnesium ion binding"/>
    <property type="evidence" value="ECO:0007669"/>
    <property type="project" value="InterPro"/>
</dbReference>
<evidence type="ECO:0000259" key="3">
    <source>
        <dbReference type="Pfam" id="PF01648"/>
    </source>
</evidence>
<comment type="caution">
    <text evidence="5">The sequence shown here is derived from an EMBL/GenBank/DDBJ whole genome shotgun (WGS) entry which is preliminary data.</text>
</comment>
<keyword evidence="2" id="KW-0808">Transferase</keyword>
<dbReference type="InterPro" id="IPR050559">
    <property type="entry name" value="P-Pant_transferase_sf"/>
</dbReference>
<evidence type="ECO:0000256" key="2">
    <source>
        <dbReference type="ARBA" id="ARBA00022679"/>
    </source>
</evidence>
<organism evidence="5 6">
    <name type="scientific">Adiantum capillus-veneris</name>
    <name type="common">Maidenhair fern</name>
    <dbReference type="NCBI Taxonomy" id="13818"/>
    <lineage>
        <taxon>Eukaryota</taxon>
        <taxon>Viridiplantae</taxon>
        <taxon>Streptophyta</taxon>
        <taxon>Embryophyta</taxon>
        <taxon>Tracheophyta</taxon>
        <taxon>Polypodiopsida</taxon>
        <taxon>Polypodiidae</taxon>
        <taxon>Polypodiales</taxon>
        <taxon>Pteridineae</taxon>
        <taxon>Pteridaceae</taxon>
        <taxon>Vittarioideae</taxon>
        <taxon>Adiantum</taxon>
    </lineage>
</organism>
<dbReference type="Pfam" id="PF22624">
    <property type="entry name" value="AASDHPPT_N"/>
    <property type="match status" value="1"/>
</dbReference>
<protein>
    <recommendedName>
        <fullName evidence="1">holo-[acyl-carrier-protein] synthase</fullName>
        <ecNumber evidence="1">2.7.8.7</ecNumber>
    </recommendedName>
</protein>
<feature type="domain" description="4'-phosphopantetheinyl transferase" evidence="3">
    <location>
        <begin position="158"/>
        <end position="234"/>
    </location>
</feature>